<dbReference type="Gene3D" id="1.20.1250.20">
    <property type="entry name" value="MFS general substrate transporter like domains"/>
    <property type="match status" value="1"/>
</dbReference>
<dbReference type="Pfam" id="PF07690">
    <property type="entry name" value="MFS_1"/>
    <property type="match status" value="1"/>
</dbReference>
<dbReference type="KEGG" id="hst:105187223"/>
<dbReference type="FunCoup" id="E2BW44">
    <property type="interactions" value="82"/>
</dbReference>
<gene>
    <name evidence="6" type="ORF">EAI_06495</name>
</gene>
<evidence type="ECO:0000256" key="2">
    <source>
        <dbReference type="ARBA" id="ARBA00022692"/>
    </source>
</evidence>
<sequence length="427" mass="47623">MDQALTGWKRYVLVQPPVMLLLVAQSISGTILTDLIVYRTCTITLKINETECQILHNNSSSPEALKINLQVQPQASLILTSISVTYLLLTVMTNWYIAPWYLLLAYIPTALMGGLCILILATLCYITDITNDSERSWHLAWLDALISLGLLIGLFSGPVIFETYGYTGVFSIATILCVVATLYIILCVAETVQSHNIRAICKIFDFVLVKDLIRTCIKKRDGFNRSLVWSCIACLILLLITLQGEVTIGYLFASARLGWNIEKYSTYIGASVILGIFGTVSSIKLIRRYAGLPDPIIAIISVMSSLGGVLTYAFTWQSWHMYLSMSVSMFGNLSRPMIRAVLSKTVPVQDTGKVFSLTQSLETLLPFAAASLYTFLYSHYMPPIYPVPVWFLSAAFFILTIILLIYIQIQMIKHNGAYYVSLTDNSN</sequence>
<name>E2BW44_HARSA</name>
<feature type="transmembrane region" description="Helical" evidence="5">
    <location>
        <begin position="387"/>
        <end position="407"/>
    </location>
</feature>
<evidence type="ECO:0000256" key="5">
    <source>
        <dbReference type="SAM" id="Phobius"/>
    </source>
</evidence>
<comment type="subcellular location">
    <subcellularLocation>
        <location evidence="1">Membrane</location>
        <topology evidence="1">Multi-pass membrane protein</topology>
    </subcellularLocation>
</comment>
<dbReference type="Proteomes" id="UP000008237">
    <property type="component" value="Unassembled WGS sequence"/>
</dbReference>
<protein>
    <recommendedName>
        <fullName evidence="8">Proton-coupled folate transporter</fullName>
    </recommendedName>
</protein>
<keyword evidence="3 5" id="KW-1133">Transmembrane helix</keyword>
<dbReference type="OrthoDB" id="430300at2759"/>
<dbReference type="AlphaFoldDB" id="E2BW44"/>
<evidence type="ECO:0000256" key="1">
    <source>
        <dbReference type="ARBA" id="ARBA00004141"/>
    </source>
</evidence>
<evidence type="ECO:0000256" key="3">
    <source>
        <dbReference type="ARBA" id="ARBA00022989"/>
    </source>
</evidence>
<evidence type="ECO:0008006" key="8">
    <source>
        <dbReference type="Google" id="ProtNLM"/>
    </source>
</evidence>
<feature type="transmembrane region" description="Helical" evidence="5">
    <location>
        <begin position="295"/>
        <end position="315"/>
    </location>
</feature>
<dbReference type="PANTHER" id="PTHR23507">
    <property type="entry name" value="ZGC:174356"/>
    <property type="match status" value="1"/>
</dbReference>
<dbReference type="InterPro" id="IPR036259">
    <property type="entry name" value="MFS_trans_sf"/>
</dbReference>
<dbReference type="PANTHER" id="PTHR23507:SF39">
    <property type="entry name" value="GH23453P-RELATED"/>
    <property type="match status" value="1"/>
</dbReference>
<evidence type="ECO:0000313" key="6">
    <source>
        <dbReference type="EMBL" id="EFN80076.1"/>
    </source>
</evidence>
<dbReference type="GO" id="GO:0022857">
    <property type="term" value="F:transmembrane transporter activity"/>
    <property type="evidence" value="ECO:0007669"/>
    <property type="project" value="InterPro"/>
</dbReference>
<dbReference type="InterPro" id="IPR011701">
    <property type="entry name" value="MFS"/>
</dbReference>
<feature type="transmembrane region" description="Helical" evidence="5">
    <location>
        <begin position="167"/>
        <end position="189"/>
    </location>
</feature>
<organism evidence="7">
    <name type="scientific">Harpegnathos saltator</name>
    <name type="common">Jerdon's jumping ant</name>
    <dbReference type="NCBI Taxonomy" id="610380"/>
    <lineage>
        <taxon>Eukaryota</taxon>
        <taxon>Metazoa</taxon>
        <taxon>Ecdysozoa</taxon>
        <taxon>Arthropoda</taxon>
        <taxon>Hexapoda</taxon>
        <taxon>Insecta</taxon>
        <taxon>Pterygota</taxon>
        <taxon>Neoptera</taxon>
        <taxon>Endopterygota</taxon>
        <taxon>Hymenoptera</taxon>
        <taxon>Apocrita</taxon>
        <taxon>Aculeata</taxon>
        <taxon>Formicoidea</taxon>
        <taxon>Formicidae</taxon>
        <taxon>Ponerinae</taxon>
        <taxon>Ponerini</taxon>
        <taxon>Harpegnathos</taxon>
    </lineage>
</organism>
<dbReference type="SUPFAM" id="SSF103473">
    <property type="entry name" value="MFS general substrate transporter"/>
    <property type="match status" value="1"/>
</dbReference>
<feature type="transmembrane region" description="Helical" evidence="5">
    <location>
        <begin position="18"/>
        <end position="38"/>
    </location>
</feature>
<dbReference type="EMBL" id="GL451091">
    <property type="protein sequence ID" value="EFN80076.1"/>
    <property type="molecule type" value="Genomic_DNA"/>
</dbReference>
<evidence type="ECO:0000256" key="4">
    <source>
        <dbReference type="ARBA" id="ARBA00023136"/>
    </source>
</evidence>
<feature type="transmembrane region" description="Helical" evidence="5">
    <location>
        <begin position="139"/>
        <end position="161"/>
    </location>
</feature>
<reference evidence="6 7" key="1">
    <citation type="journal article" date="2010" name="Science">
        <title>Genomic comparison of the ants Camponotus floridanus and Harpegnathos saltator.</title>
        <authorList>
            <person name="Bonasio R."/>
            <person name="Zhang G."/>
            <person name="Ye C."/>
            <person name="Mutti N.S."/>
            <person name="Fang X."/>
            <person name="Qin N."/>
            <person name="Donahue G."/>
            <person name="Yang P."/>
            <person name="Li Q."/>
            <person name="Li C."/>
            <person name="Zhang P."/>
            <person name="Huang Z."/>
            <person name="Berger S.L."/>
            <person name="Reinberg D."/>
            <person name="Wang J."/>
            <person name="Liebig J."/>
        </authorList>
    </citation>
    <scope>NUCLEOTIDE SEQUENCE [LARGE SCALE GENOMIC DNA]</scope>
    <source>
        <strain evidence="6 7">R22 G/1</strain>
    </source>
</reference>
<feature type="transmembrane region" description="Helical" evidence="5">
    <location>
        <begin position="264"/>
        <end position="283"/>
    </location>
</feature>
<evidence type="ECO:0000313" key="7">
    <source>
        <dbReference type="Proteomes" id="UP000008237"/>
    </source>
</evidence>
<feature type="transmembrane region" description="Helical" evidence="5">
    <location>
        <begin position="103"/>
        <end position="127"/>
    </location>
</feature>
<dbReference type="OMA" id="WSVRDYT"/>
<keyword evidence="7" id="KW-1185">Reference proteome</keyword>
<keyword evidence="4 5" id="KW-0472">Membrane</keyword>
<accession>E2BW44</accession>
<dbReference type="InParanoid" id="E2BW44"/>
<feature type="transmembrane region" description="Helical" evidence="5">
    <location>
        <begin position="75"/>
        <end position="97"/>
    </location>
</feature>
<proteinExistence type="predicted"/>
<dbReference type="GO" id="GO:0016020">
    <property type="term" value="C:membrane"/>
    <property type="evidence" value="ECO:0007669"/>
    <property type="project" value="UniProtKB-SubCell"/>
</dbReference>
<keyword evidence="2 5" id="KW-0812">Transmembrane</keyword>
<feature type="transmembrane region" description="Helical" evidence="5">
    <location>
        <begin position="227"/>
        <end position="252"/>
    </location>
</feature>